<evidence type="ECO:0000313" key="9">
    <source>
        <dbReference type="EMBL" id="KAK4124274.1"/>
    </source>
</evidence>
<evidence type="ECO:0000256" key="5">
    <source>
        <dbReference type="ARBA" id="ARBA00023163"/>
    </source>
</evidence>
<comment type="similarity">
    <text evidence="2 7">Belongs to the Mediator complex subunit 9 family.</text>
</comment>
<reference evidence="9" key="1">
    <citation type="journal article" date="2023" name="Mol. Phylogenet. Evol.">
        <title>Genome-scale phylogeny and comparative genomics of the fungal order Sordariales.</title>
        <authorList>
            <person name="Hensen N."/>
            <person name="Bonometti L."/>
            <person name="Westerberg I."/>
            <person name="Brannstrom I.O."/>
            <person name="Guillou S."/>
            <person name="Cros-Aarteil S."/>
            <person name="Calhoun S."/>
            <person name="Haridas S."/>
            <person name="Kuo A."/>
            <person name="Mondo S."/>
            <person name="Pangilinan J."/>
            <person name="Riley R."/>
            <person name="LaButti K."/>
            <person name="Andreopoulos B."/>
            <person name="Lipzen A."/>
            <person name="Chen C."/>
            <person name="Yan M."/>
            <person name="Daum C."/>
            <person name="Ng V."/>
            <person name="Clum A."/>
            <person name="Steindorff A."/>
            <person name="Ohm R.A."/>
            <person name="Martin F."/>
            <person name="Silar P."/>
            <person name="Natvig D.O."/>
            <person name="Lalanne C."/>
            <person name="Gautier V."/>
            <person name="Ament-Velasquez S.L."/>
            <person name="Kruys A."/>
            <person name="Hutchinson M.I."/>
            <person name="Powell A.J."/>
            <person name="Barry K."/>
            <person name="Miller A.N."/>
            <person name="Grigoriev I.V."/>
            <person name="Debuchy R."/>
            <person name="Gladieux P."/>
            <person name="Hiltunen Thoren M."/>
            <person name="Johannesson H."/>
        </authorList>
    </citation>
    <scope>NUCLEOTIDE SEQUENCE</scope>
    <source>
        <strain evidence="9">CBS 731.68</strain>
    </source>
</reference>
<name>A0AAN6U159_9PEZI</name>
<accession>A0AAN6U159</accession>
<comment type="caution">
    <text evidence="9">The sequence shown here is derived from an EMBL/GenBank/DDBJ whole genome shotgun (WGS) entry which is preliminary data.</text>
</comment>
<dbReference type="Proteomes" id="UP001302602">
    <property type="component" value="Unassembled WGS sequence"/>
</dbReference>
<dbReference type="AlphaFoldDB" id="A0AAN6U159"/>
<comment type="subunit">
    <text evidence="7">Component of the Mediator complex.</text>
</comment>
<keyword evidence="3 7" id="KW-0805">Transcription regulation</keyword>
<gene>
    <name evidence="7" type="primary">MED9</name>
    <name evidence="9" type="ORF">N657DRAFT_671293</name>
</gene>
<evidence type="ECO:0000256" key="4">
    <source>
        <dbReference type="ARBA" id="ARBA00023159"/>
    </source>
</evidence>
<comment type="function">
    <text evidence="7">Component of the Mediator complex, a coactivator involved in the regulated transcription of nearly all RNA polymerase II-dependent genes. Mediator functions as a bridge to convey information from gene-specific regulatory proteins to the basal RNA polymerase II transcription machinery. Mediator is recruited to promoters by direct interactions with regulatory proteins and serves as a scaffold for the assembly of a functional preinitiation complex with RNA polymerase II and the general transcription factors.</text>
</comment>
<evidence type="ECO:0000256" key="8">
    <source>
        <dbReference type="SAM" id="MobiDB-lite"/>
    </source>
</evidence>
<evidence type="ECO:0000256" key="1">
    <source>
        <dbReference type="ARBA" id="ARBA00004123"/>
    </source>
</evidence>
<evidence type="ECO:0000256" key="3">
    <source>
        <dbReference type="ARBA" id="ARBA00023015"/>
    </source>
</evidence>
<feature type="region of interest" description="Disordered" evidence="8">
    <location>
        <begin position="181"/>
        <end position="201"/>
    </location>
</feature>
<dbReference type="GO" id="GO:0006357">
    <property type="term" value="P:regulation of transcription by RNA polymerase II"/>
    <property type="evidence" value="ECO:0007669"/>
    <property type="project" value="InterPro"/>
</dbReference>
<dbReference type="EMBL" id="MU853227">
    <property type="protein sequence ID" value="KAK4124274.1"/>
    <property type="molecule type" value="Genomic_DNA"/>
</dbReference>
<feature type="region of interest" description="Disordered" evidence="8">
    <location>
        <begin position="32"/>
        <end position="104"/>
    </location>
</feature>
<dbReference type="Pfam" id="PF07544">
    <property type="entry name" value="Med9"/>
    <property type="match status" value="1"/>
</dbReference>
<keyword evidence="4 7" id="KW-0010">Activator</keyword>
<organism evidence="9 10">
    <name type="scientific">Parathielavia appendiculata</name>
    <dbReference type="NCBI Taxonomy" id="2587402"/>
    <lineage>
        <taxon>Eukaryota</taxon>
        <taxon>Fungi</taxon>
        <taxon>Dikarya</taxon>
        <taxon>Ascomycota</taxon>
        <taxon>Pezizomycotina</taxon>
        <taxon>Sordariomycetes</taxon>
        <taxon>Sordariomycetidae</taxon>
        <taxon>Sordariales</taxon>
        <taxon>Chaetomiaceae</taxon>
        <taxon>Parathielavia</taxon>
    </lineage>
</organism>
<dbReference type="GO" id="GO:0003712">
    <property type="term" value="F:transcription coregulator activity"/>
    <property type="evidence" value="ECO:0007669"/>
    <property type="project" value="InterPro"/>
</dbReference>
<sequence length="201" mass="20615">MATHLPPGLSPDSVDAVTELSAIIPHLRSAAGASTTTNATAGPTSTTTTGPLAGLAVANSSSSSQLTTTPAAGGGGGSVTAITPLPATTTATSNPNRNSNTSGGENQLLITAKLLTPKDLPTATDSVKHKLQRARAAVRTLADMHRSIAAQEAEMGVLEGKRREQARRLVRTQEDGLVFVRRGSGVDEEEEAVGNPDRMVE</sequence>
<keyword evidence="6 7" id="KW-0539">Nucleus</keyword>
<evidence type="ECO:0000256" key="7">
    <source>
        <dbReference type="RuleBase" id="RU364145"/>
    </source>
</evidence>
<keyword evidence="5 7" id="KW-0804">Transcription</keyword>
<feature type="compositionally biased region" description="Low complexity" evidence="8">
    <location>
        <begin position="79"/>
        <end position="102"/>
    </location>
</feature>
<evidence type="ECO:0000256" key="6">
    <source>
        <dbReference type="ARBA" id="ARBA00023242"/>
    </source>
</evidence>
<evidence type="ECO:0000256" key="2">
    <source>
        <dbReference type="ARBA" id="ARBA00008089"/>
    </source>
</evidence>
<keyword evidence="10" id="KW-1185">Reference proteome</keyword>
<dbReference type="InterPro" id="IPR011425">
    <property type="entry name" value="Med9"/>
</dbReference>
<comment type="subcellular location">
    <subcellularLocation>
        <location evidence="1 7">Nucleus</location>
    </subcellularLocation>
</comment>
<reference evidence="9" key="2">
    <citation type="submission" date="2023-05" db="EMBL/GenBank/DDBJ databases">
        <authorList>
            <consortium name="Lawrence Berkeley National Laboratory"/>
            <person name="Steindorff A."/>
            <person name="Hensen N."/>
            <person name="Bonometti L."/>
            <person name="Westerberg I."/>
            <person name="Brannstrom I.O."/>
            <person name="Guillou S."/>
            <person name="Cros-Aarteil S."/>
            <person name="Calhoun S."/>
            <person name="Haridas S."/>
            <person name="Kuo A."/>
            <person name="Mondo S."/>
            <person name="Pangilinan J."/>
            <person name="Riley R."/>
            <person name="Labutti K."/>
            <person name="Andreopoulos B."/>
            <person name="Lipzen A."/>
            <person name="Chen C."/>
            <person name="Yanf M."/>
            <person name="Daum C."/>
            <person name="Ng V."/>
            <person name="Clum A."/>
            <person name="Ohm R."/>
            <person name="Martin F."/>
            <person name="Silar P."/>
            <person name="Natvig D."/>
            <person name="Lalanne C."/>
            <person name="Gautier V."/>
            <person name="Ament-Velasquez S.L."/>
            <person name="Kruys A."/>
            <person name="Hutchinson M.I."/>
            <person name="Powell A.J."/>
            <person name="Barry K."/>
            <person name="Miller A.N."/>
            <person name="Grigoriev I.V."/>
            <person name="Debuchy R."/>
            <person name="Gladieux P."/>
            <person name="Thoren M.H."/>
            <person name="Johannesson H."/>
        </authorList>
    </citation>
    <scope>NUCLEOTIDE SEQUENCE</scope>
    <source>
        <strain evidence="9">CBS 731.68</strain>
    </source>
</reference>
<feature type="compositionally biased region" description="Low complexity" evidence="8">
    <location>
        <begin position="32"/>
        <end position="56"/>
    </location>
</feature>
<dbReference type="GO" id="GO:0016592">
    <property type="term" value="C:mediator complex"/>
    <property type="evidence" value="ECO:0007669"/>
    <property type="project" value="InterPro"/>
</dbReference>
<protein>
    <recommendedName>
        <fullName evidence="7">Mediator of RNA polymerase II transcription subunit 9</fullName>
    </recommendedName>
    <alternativeName>
        <fullName evidence="7">Mediator complex subunit 9</fullName>
    </alternativeName>
</protein>
<proteinExistence type="inferred from homology"/>
<evidence type="ECO:0000313" key="10">
    <source>
        <dbReference type="Proteomes" id="UP001302602"/>
    </source>
</evidence>